<evidence type="ECO:0000313" key="2">
    <source>
        <dbReference type="Proteomes" id="UP000789525"/>
    </source>
</evidence>
<organism evidence="1 2">
    <name type="scientific">Acaulospora colombiana</name>
    <dbReference type="NCBI Taxonomy" id="27376"/>
    <lineage>
        <taxon>Eukaryota</taxon>
        <taxon>Fungi</taxon>
        <taxon>Fungi incertae sedis</taxon>
        <taxon>Mucoromycota</taxon>
        <taxon>Glomeromycotina</taxon>
        <taxon>Glomeromycetes</taxon>
        <taxon>Diversisporales</taxon>
        <taxon>Acaulosporaceae</taxon>
        <taxon>Acaulospora</taxon>
    </lineage>
</organism>
<gene>
    <name evidence="1" type="ORF">ACOLOM_LOCUS5193</name>
</gene>
<accession>A0ACA9M1A4</accession>
<dbReference type="Proteomes" id="UP000789525">
    <property type="component" value="Unassembled WGS sequence"/>
</dbReference>
<keyword evidence="2" id="KW-1185">Reference proteome</keyword>
<dbReference type="EMBL" id="CAJVPT010009270">
    <property type="protein sequence ID" value="CAG8559968.1"/>
    <property type="molecule type" value="Genomic_DNA"/>
</dbReference>
<sequence length="360" mass="40500">MTDAIGDSHVHTLEEISVEISLNDKANKIAYFPQLVNQSKPINSQSRFLGNNYLEDEEGLEELVINETEEFLENLMHEERPESAFYAISRPDVTPGLFGAGIFQPPENIYKLFKYNSQVNETLEEKNSSVIKVTKTRTRKNPSIPSSKPKGKKPMKQELSSNEDKMDADNGHVKKQSKRQLIEVKPKKRTNKPKPSECHLPSKKEIGIIEKVQRMIEKRKRRKELKEKRNVIKESINNVIGSPSPKNTSIKNIKIKRGDFDDASISPALSKNTLTKTIKAKRDFDDSSSTSSLSSSSSESSSKRKRRLDRFSRSSSTSSTVKSAKTSSLKKKQKKTHGNHESESSTEKASMAVLSSDSTV</sequence>
<proteinExistence type="predicted"/>
<evidence type="ECO:0000313" key="1">
    <source>
        <dbReference type="EMBL" id="CAG8559968.1"/>
    </source>
</evidence>
<reference evidence="1" key="1">
    <citation type="submission" date="2021-06" db="EMBL/GenBank/DDBJ databases">
        <authorList>
            <person name="Kallberg Y."/>
            <person name="Tangrot J."/>
            <person name="Rosling A."/>
        </authorList>
    </citation>
    <scope>NUCLEOTIDE SEQUENCE</scope>
    <source>
        <strain evidence="1">CL356</strain>
    </source>
</reference>
<protein>
    <submittedName>
        <fullName evidence="1">3579_t:CDS:1</fullName>
    </submittedName>
</protein>
<comment type="caution">
    <text evidence="1">The sequence shown here is derived from an EMBL/GenBank/DDBJ whole genome shotgun (WGS) entry which is preliminary data.</text>
</comment>
<name>A0ACA9M1A4_9GLOM</name>